<reference evidence="4 5" key="1">
    <citation type="submission" date="2023-02" db="EMBL/GenBank/DDBJ databases">
        <title>LHISI_Scaffold_Assembly.</title>
        <authorList>
            <person name="Stuart O.P."/>
            <person name="Cleave R."/>
            <person name="Magrath M.J.L."/>
            <person name="Mikheyev A.S."/>
        </authorList>
    </citation>
    <scope>NUCLEOTIDE SEQUENCE [LARGE SCALE GENOMIC DNA]</scope>
    <source>
        <strain evidence="4">Daus_M_001</strain>
        <tissue evidence="4">Leg muscle</tissue>
    </source>
</reference>
<comment type="caution">
    <text evidence="4">The sequence shown here is derived from an EMBL/GenBank/DDBJ whole genome shotgun (WGS) entry which is preliminary data.</text>
</comment>
<evidence type="ECO:0000313" key="5">
    <source>
        <dbReference type="Proteomes" id="UP001159363"/>
    </source>
</evidence>
<gene>
    <name evidence="4" type="ORF">PR048_005982</name>
</gene>
<dbReference type="InterPro" id="IPR013103">
    <property type="entry name" value="RVT_2"/>
</dbReference>
<evidence type="ECO:0000313" key="4">
    <source>
        <dbReference type="EMBL" id="KAJ8893391.1"/>
    </source>
</evidence>
<dbReference type="Pfam" id="PF25597">
    <property type="entry name" value="SH3_retrovirus"/>
    <property type="match status" value="1"/>
</dbReference>
<feature type="compositionally biased region" description="Acidic residues" evidence="1">
    <location>
        <begin position="66"/>
        <end position="76"/>
    </location>
</feature>
<dbReference type="EMBL" id="JARBHB010000002">
    <property type="protein sequence ID" value="KAJ8893391.1"/>
    <property type="molecule type" value="Genomic_DNA"/>
</dbReference>
<feature type="region of interest" description="Disordered" evidence="1">
    <location>
        <begin position="40"/>
        <end position="87"/>
    </location>
</feature>
<evidence type="ECO:0000259" key="2">
    <source>
        <dbReference type="Pfam" id="PF07727"/>
    </source>
</evidence>
<proteinExistence type="predicted"/>
<accession>A0ABQ9IAN2</accession>
<keyword evidence="5" id="KW-1185">Reference proteome</keyword>
<dbReference type="PANTHER" id="PTHR11439:SF483">
    <property type="entry name" value="PEPTIDE SYNTHASE GLIP-LIKE, PUTATIVE (AFU_ORTHOLOGUE AFUA_3G12920)-RELATED"/>
    <property type="match status" value="1"/>
</dbReference>
<dbReference type="Pfam" id="PF07727">
    <property type="entry name" value="RVT_2"/>
    <property type="match status" value="1"/>
</dbReference>
<sequence>MIMAGYSGNGYCLWDPLKDKIVSSRDVTFNESKVGVWDDMAQYQEEKTDTEENGITKHGTPQQSSEESDEEFIGFEDPDKEKNKRNKPNRTVKKTYLQEFELYIANCLCAVEPKDYEDAIKLGNDGKKQWKTRCLYGLRSAPRKWNKRFHNFMETRGMKRSASDFYRYIGENVWLNIWVDDMLITGEKTQVENLIRLLNGEFKAKDLGILSEFLGTMIVNVGDEVQISQSRFINKILSKFNKIPYKGGNTPMVCDFQVDTEEPVNEKFMFWQLTGSIMYVATVSRPDISYSVCYLSRFLNKPTEWLWKAGKKVLRYLQQTHDLCLTFKPSSYDNDSDWAGDKLDEKVLAASSLTVPACGCVPQKHTVFPTRGTTPPAP</sequence>
<protein>
    <recommendedName>
        <fullName evidence="6">Reverse transcriptase Ty1/copia-type domain-containing protein</fullName>
    </recommendedName>
</protein>
<evidence type="ECO:0000256" key="1">
    <source>
        <dbReference type="SAM" id="MobiDB-lite"/>
    </source>
</evidence>
<dbReference type="Proteomes" id="UP001159363">
    <property type="component" value="Chromosome 2"/>
</dbReference>
<feature type="domain" description="Reverse transcriptase Ty1/copia-type" evidence="2">
    <location>
        <begin position="124"/>
        <end position="253"/>
    </location>
</feature>
<dbReference type="PANTHER" id="PTHR11439">
    <property type="entry name" value="GAG-POL-RELATED RETROTRANSPOSON"/>
    <property type="match status" value="1"/>
</dbReference>
<feature type="domain" description="Retroviral polymerase SH3-like" evidence="3">
    <location>
        <begin position="2"/>
        <end position="38"/>
    </location>
</feature>
<evidence type="ECO:0000259" key="3">
    <source>
        <dbReference type="Pfam" id="PF25597"/>
    </source>
</evidence>
<evidence type="ECO:0008006" key="6">
    <source>
        <dbReference type="Google" id="ProtNLM"/>
    </source>
</evidence>
<name>A0ABQ9IAN2_9NEOP</name>
<organism evidence="4 5">
    <name type="scientific">Dryococelus australis</name>
    <dbReference type="NCBI Taxonomy" id="614101"/>
    <lineage>
        <taxon>Eukaryota</taxon>
        <taxon>Metazoa</taxon>
        <taxon>Ecdysozoa</taxon>
        <taxon>Arthropoda</taxon>
        <taxon>Hexapoda</taxon>
        <taxon>Insecta</taxon>
        <taxon>Pterygota</taxon>
        <taxon>Neoptera</taxon>
        <taxon>Polyneoptera</taxon>
        <taxon>Phasmatodea</taxon>
        <taxon>Verophasmatodea</taxon>
        <taxon>Anareolatae</taxon>
        <taxon>Phasmatidae</taxon>
        <taxon>Eurycanthinae</taxon>
        <taxon>Dryococelus</taxon>
    </lineage>
</organism>
<dbReference type="InterPro" id="IPR057670">
    <property type="entry name" value="SH3_retrovirus"/>
</dbReference>